<dbReference type="CDD" id="cd07041">
    <property type="entry name" value="STAS_RsbR_RsbS_like"/>
    <property type="match status" value="1"/>
</dbReference>
<feature type="domain" description="PAC" evidence="3">
    <location>
        <begin position="72"/>
        <end position="122"/>
    </location>
</feature>
<sequence length="294" mass="32024">MKQRYELLFEHTRDVILITTPDGRIVETNDAALRTYGFTREEMLTRSTRDLRVPAASAEVAAQLASARTTGVLFETLHQRKDGTRFPVEISSRSARLDGQDLLVGVVRDITDRKRAEAEHDALLAQLEARVEERTAALAQANTELAAQLSEISSARDLINKQAEEILALATPVIQLWESILVAPIVGELEPQRMEDLSERLLAHIANTGASTVLLDITGAVTLDEDAAHHLTRLVTATRLLGATAILTGMRPGIARDLVALGIDLADIPTCATLAAGLREAFASRGLRVTRLSR</sequence>
<dbReference type="InterPro" id="IPR000014">
    <property type="entry name" value="PAS"/>
</dbReference>
<keyword evidence="1" id="KW-0175">Coiled coil</keyword>
<feature type="domain" description="PAS" evidence="2">
    <location>
        <begin position="1"/>
        <end position="71"/>
    </location>
</feature>
<dbReference type="Proteomes" id="UP000067626">
    <property type="component" value="Chromosome"/>
</dbReference>
<dbReference type="PROSITE" id="PS50112">
    <property type="entry name" value="PAS"/>
    <property type="match status" value="1"/>
</dbReference>
<dbReference type="InterPro" id="IPR035965">
    <property type="entry name" value="PAS-like_dom_sf"/>
</dbReference>
<dbReference type="SMART" id="SM00091">
    <property type="entry name" value="PAS"/>
    <property type="match status" value="1"/>
</dbReference>
<dbReference type="PROSITE" id="PS50801">
    <property type="entry name" value="STAS"/>
    <property type="match status" value="1"/>
</dbReference>
<dbReference type="SUPFAM" id="SSF55785">
    <property type="entry name" value="PYP-like sensor domain (PAS domain)"/>
    <property type="match status" value="1"/>
</dbReference>
<keyword evidence="6" id="KW-1185">Reference proteome</keyword>
<name>A0A0K1EBJ6_CHOCO</name>
<dbReference type="RefSeq" id="WP_050430482.1">
    <property type="nucleotide sequence ID" value="NZ_CP012159.1"/>
</dbReference>
<accession>A0A0K1EBJ6</accession>
<evidence type="ECO:0008006" key="7">
    <source>
        <dbReference type="Google" id="ProtNLM"/>
    </source>
</evidence>
<dbReference type="NCBIfam" id="TIGR00229">
    <property type="entry name" value="sensory_box"/>
    <property type="match status" value="1"/>
</dbReference>
<dbReference type="KEGG" id="ccro:CMC5_023620"/>
<evidence type="ECO:0000259" key="2">
    <source>
        <dbReference type="PROSITE" id="PS50112"/>
    </source>
</evidence>
<dbReference type="InterPro" id="IPR036513">
    <property type="entry name" value="STAS_dom_sf"/>
</dbReference>
<dbReference type="EMBL" id="CP012159">
    <property type="protein sequence ID" value="AKT38219.1"/>
    <property type="molecule type" value="Genomic_DNA"/>
</dbReference>
<evidence type="ECO:0000313" key="5">
    <source>
        <dbReference type="EMBL" id="AKT38219.1"/>
    </source>
</evidence>
<feature type="coiled-coil region" evidence="1">
    <location>
        <begin position="113"/>
        <end position="144"/>
    </location>
</feature>
<dbReference type="Pfam" id="PF01740">
    <property type="entry name" value="STAS"/>
    <property type="match status" value="1"/>
</dbReference>
<dbReference type="InterPro" id="IPR002645">
    <property type="entry name" value="STAS_dom"/>
</dbReference>
<evidence type="ECO:0000313" key="6">
    <source>
        <dbReference type="Proteomes" id="UP000067626"/>
    </source>
</evidence>
<dbReference type="OrthoDB" id="5502487at2"/>
<dbReference type="CDD" id="cd00130">
    <property type="entry name" value="PAS"/>
    <property type="match status" value="1"/>
</dbReference>
<dbReference type="STRING" id="52.CMC5_023620"/>
<gene>
    <name evidence="5" type="ORF">CMC5_023620</name>
</gene>
<dbReference type="InterPro" id="IPR051932">
    <property type="entry name" value="Bact_StressResp_Reg"/>
</dbReference>
<dbReference type="Gene3D" id="3.30.750.24">
    <property type="entry name" value="STAS domain"/>
    <property type="match status" value="1"/>
</dbReference>
<reference evidence="5 6" key="1">
    <citation type="submission" date="2015-07" db="EMBL/GenBank/DDBJ databases">
        <title>Genome analysis of myxobacterium Chondromyces crocatus Cm c5 reveals a high potential for natural compound synthesis and the genetic basis for the loss of fruiting body formation.</title>
        <authorList>
            <person name="Zaburannyi N."/>
            <person name="Bunk B."/>
            <person name="Maier J."/>
            <person name="Overmann J."/>
            <person name="Mueller R."/>
        </authorList>
    </citation>
    <scope>NUCLEOTIDE SEQUENCE [LARGE SCALE GENOMIC DNA]</scope>
    <source>
        <strain evidence="5 6">Cm c5</strain>
    </source>
</reference>
<evidence type="ECO:0000256" key="1">
    <source>
        <dbReference type="SAM" id="Coils"/>
    </source>
</evidence>
<protein>
    <recommendedName>
        <fullName evidence="7">Anti-anti-sigma factor</fullName>
    </recommendedName>
</protein>
<feature type="domain" description="STAS" evidence="4">
    <location>
        <begin position="170"/>
        <end position="281"/>
    </location>
</feature>
<dbReference type="Pfam" id="PF13426">
    <property type="entry name" value="PAS_9"/>
    <property type="match status" value="1"/>
</dbReference>
<evidence type="ECO:0000259" key="3">
    <source>
        <dbReference type="PROSITE" id="PS50113"/>
    </source>
</evidence>
<dbReference type="AlphaFoldDB" id="A0A0K1EBJ6"/>
<dbReference type="InterPro" id="IPR000700">
    <property type="entry name" value="PAS-assoc_C"/>
</dbReference>
<dbReference type="SUPFAM" id="SSF52091">
    <property type="entry name" value="SpoIIaa-like"/>
    <property type="match status" value="1"/>
</dbReference>
<evidence type="ECO:0000259" key="4">
    <source>
        <dbReference type="PROSITE" id="PS50801"/>
    </source>
</evidence>
<organism evidence="5 6">
    <name type="scientific">Chondromyces crocatus</name>
    <dbReference type="NCBI Taxonomy" id="52"/>
    <lineage>
        <taxon>Bacteria</taxon>
        <taxon>Pseudomonadati</taxon>
        <taxon>Myxococcota</taxon>
        <taxon>Polyangia</taxon>
        <taxon>Polyangiales</taxon>
        <taxon>Polyangiaceae</taxon>
        <taxon>Chondromyces</taxon>
    </lineage>
</organism>
<dbReference type="PANTHER" id="PTHR33745">
    <property type="entry name" value="RSBT ANTAGONIST PROTEIN RSBS-RELATED"/>
    <property type="match status" value="1"/>
</dbReference>
<dbReference type="PROSITE" id="PS50113">
    <property type="entry name" value="PAC"/>
    <property type="match status" value="1"/>
</dbReference>
<dbReference type="Gene3D" id="3.30.450.20">
    <property type="entry name" value="PAS domain"/>
    <property type="match status" value="1"/>
</dbReference>
<proteinExistence type="predicted"/>